<dbReference type="Pfam" id="PF14893">
    <property type="entry name" value="PNMA"/>
    <property type="match status" value="1"/>
</dbReference>
<feature type="compositionally biased region" description="Low complexity" evidence="1">
    <location>
        <begin position="33"/>
        <end position="47"/>
    </location>
</feature>
<dbReference type="SUPFAM" id="SSF50630">
    <property type="entry name" value="Acid proteases"/>
    <property type="match status" value="1"/>
</dbReference>
<dbReference type="Proteomes" id="UP001174136">
    <property type="component" value="Unassembled WGS sequence"/>
</dbReference>
<comment type="caution">
    <text evidence="3">The sequence shown here is derived from an EMBL/GenBank/DDBJ whole genome shotgun (WGS) entry which is preliminary data.</text>
</comment>
<organism evidence="3 4">
    <name type="scientific">Merluccius polli</name>
    <name type="common">Benguela hake</name>
    <name type="synonym">Merluccius cadenati</name>
    <dbReference type="NCBI Taxonomy" id="89951"/>
    <lineage>
        <taxon>Eukaryota</taxon>
        <taxon>Metazoa</taxon>
        <taxon>Chordata</taxon>
        <taxon>Craniata</taxon>
        <taxon>Vertebrata</taxon>
        <taxon>Euteleostomi</taxon>
        <taxon>Actinopterygii</taxon>
        <taxon>Neopterygii</taxon>
        <taxon>Teleostei</taxon>
        <taxon>Neoteleostei</taxon>
        <taxon>Acanthomorphata</taxon>
        <taxon>Zeiogadaria</taxon>
        <taxon>Gadariae</taxon>
        <taxon>Gadiformes</taxon>
        <taxon>Gadoidei</taxon>
        <taxon>Merlucciidae</taxon>
        <taxon>Merluccius</taxon>
    </lineage>
</organism>
<dbReference type="AlphaFoldDB" id="A0AA47M8L5"/>
<evidence type="ECO:0000259" key="2">
    <source>
        <dbReference type="Pfam" id="PF14893"/>
    </source>
</evidence>
<dbReference type="Gene3D" id="2.40.70.10">
    <property type="entry name" value="Acid Proteases"/>
    <property type="match status" value="1"/>
</dbReference>
<proteinExistence type="predicted"/>
<keyword evidence="4" id="KW-1185">Reference proteome</keyword>
<dbReference type="InterPro" id="IPR048270">
    <property type="entry name" value="PNMA_C"/>
</dbReference>
<reference evidence="3" key="1">
    <citation type="journal article" date="2023" name="Front. Mar. Sci.">
        <title>A new Merluccius polli reference genome to investigate the effects of global change in West African waters.</title>
        <authorList>
            <person name="Mateo J.L."/>
            <person name="Blanco-Fernandez C."/>
            <person name="Garcia-Vazquez E."/>
            <person name="Machado-Schiaffino G."/>
        </authorList>
    </citation>
    <scope>NUCLEOTIDE SEQUENCE</scope>
    <source>
        <strain evidence="3">C29</strain>
        <tissue evidence="3">Fin</tissue>
    </source>
</reference>
<feature type="region of interest" description="Disordered" evidence="1">
    <location>
        <begin position="28"/>
        <end position="47"/>
    </location>
</feature>
<accession>A0AA47M8L5</accession>
<feature type="domain" description="Paraneoplastic antigen Ma-like C-terminal" evidence="2">
    <location>
        <begin position="78"/>
        <end position="220"/>
    </location>
</feature>
<evidence type="ECO:0000313" key="3">
    <source>
        <dbReference type="EMBL" id="KAK0135625.1"/>
    </source>
</evidence>
<evidence type="ECO:0000256" key="1">
    <source>
        <dbReference type="SAM" id="MobiDB-lite"/>
    </source>
</evidence>
<evidence type="ECO:0000313" key="4">
    <source>
        <dbReference type="Proteomes" id="UP001174136"/>
    </source>
</evidence>
<sequence length="565" mass="61198">MEAELQELREVVAQLRADNERLRQEQVAAVPGPSTAPSISLTPAASSTASAPLTERLIFVPRDRKCPIFRGKSGIGLTEWLEEVQACMRARHLSASDQAFFLLDHLEGEAREEIKYRPSGERADPAKIIAVLQELYGCAESYVALQEAFFSRRQQEGETLLEFSLVLMGLMASVKQRAPSGIPNAEVLSRDQFVEHVLDGALRRELKQFVRRQPTATLLEVRSEAIRRCQQPGHIARECDGARVPFRTPASFAGLSAKQAVPPCPGVGKLAPAELQSHSSGGAVTGSGCVGDVEVSKLMSSCPQLGVGMGGVAVSCLLDTGSMVSTIPESLFRQHFEPWGQERLKSCHWLQLRAANGLAIPYIGYLELDVELCGRRLPGCGILVVKDPPGCLSAQVPGVLGMNVIRKCYKELFGHHGLALFDLPVVSEAPKPVMQALQKCHQASVKPDQSAGKVKVRGKSACRIPGGVMKIVVATCSEQYSGSTVLFEPLDSGLPAGLLASPALVPVVRGTAYIPIVNWTLLPWRLGRLSLLRKWLYDGQLGLLQVNIPMPIVSHGPQAGWHTEL</sequence>
<gene>
    <name evidence="3" type="ORF">N1851_028531</name>
</gene>
<dbReference type="EMBL" id="JAOPHQ010005415">
    <property type="protein sequence ID" value="KAK0135625.1"/>
    <property type="molecule type" value="Genomic_DNA"/>
</dbReference>
<protein>
    <recommendedName>
        <fullName evidence="2">Paraneoplastic antigen Ma-like C-terminal domain-containing protein</fullName>
    </recommendedName>
</protein>
<name>A0AA47M8L5_MERPO</name>
<dbReference type="InterPro" id="IPR021109">
    <property type="entry name" value="Peptidase_aspartic_dom_sf"/>
</dbReference>